<feature type="transmembrane region" description="Helical" evidence="1">
    <location>
        <begin position="266"/>
        <end position="286"/>
    </location>
</feature>
<keyword evidence="5" id="KW-1185">Reference proteome</keyword>
<protein>
    <recommendedName>
        <fullName evidence="6">Acyltransferase</fullName>
    </recommendedName>
</protein>
<feature type="transmembrane region" description="Helical" evidence="1">
    <location>
        <begin position="83"/>
        <end position="101"/>
    </location>
</feature>
<dbReference type="PANTHER" id="PTHR23028:SF53">
    <property type="entry name" value="ACYL_TRANSF_3 DOMAIN-CONTAINING PROTEIN"/>
    <property type="match status" value="1"/>
</dbReference>
<feature type="transmembrane region" description="Helical" evidence="1">
    <location>
        <begin position="225"/>
        <end position="245"/>
    </location>
</feature>
<dbReference type="Pfam" id="PF19040">
    <property type="entry name" value="SGNH"/>
    <property type="match status" value="1"/>
</dbReference>
<feature type="transmembrane region" description="Helical" evidence="1">
    <location>
        <begin position="200"/>
        <end position="219"/>
    </location>
</feature>
<dbReference type="Proteomes" id="UP000078572">
    <property type="component" value="Chromosome 1"/>
</dbReference>
<keyword evidence="1" id="KW-0812">Transmembrane</keyword>
<dbReference type="Pfam" id="PF01757">
    <property type="entry name" value="Acyl_transf_3"/>
    <property type="match status" value="1"/>
</dbReference>
<dbReference type="AlphaFoldDB" id="A0A191ZUJ3"/>
<dbReference type="GO" id="GO:0016020">
    <property type="term" value="C:membrane"/>
    <property type="evidence" value="ECO:0007669"/>
    <property type="project" value="TreeGrafter"/>
</dbReference>
<feature type="transmembrane region" description="Helical" evidence="1">
    <location>
        <begin position="146"/>
        <end position="164"/>
    </location>
</feature>
<dbReference type="PANTHER" id="PTHR23028">
    <property type="entry name" value="ACETYLTRANSFERASE"/>
    <property type="match status" value="1"/>
</dbReference>
<feature type="domain" description="SGNH" evidence="3">
    <location>
        <begin position="327"/>
        <end position="560"/>
    </location>
</feature>
<organism evidence="4 5">
    <name type="scientific">Ralstonia insidiosa</name>
    <dbReference type="NCBI Taxonomy" id="190721"/>
    <lineage>
        <taxon>Bacteria</taxon>
        <taxon>Pseudomonadati</taxon>
        <taxon>Pseudomonadota</taxon>
        <taxon>Betaproteobacteria</taxon>
        <taxon>Burkholderiales</taxon>
        <taxon>Burkholderiaceae</taxon>
        <taxon>Ralstonia</taxon>
    </lineage>
</organism>
<name>A0A191ZUJ3_9RALS</name>
<keyword evidence="1" id="KW-0472">Membrane</keyword>
<evidence type="ECO:0000256" key="1">
    <source>
        <dbReference type="SAM" id="Phobius"/>
    </source>
</evidence>
<feature type="transmembrane region" description="Helical" evidence="1">
    <location>
        <begin position="121"/>
        <end position="139"/>
    </location>
</feature>
<evidence type="ECO:0000313" key="5">
    <source>
        <dbReference type="Proteomes" id="UP000078572"/>
    </source>
</evidence>
<reference evidence="5" key="1">
    <citation type="submission" date="2016-06" db="EMBL/GenBank/DDBJ databases">
        <authorList>
            <person name="Xu Y."/>
            <person name="Nagy A."/>
            <person name="Yan X."/>
            <person name="Kim S.W."/>
            <person name="Haley B."/>
            <person name="Liu N.T."/>
            <person name="Nou X."/>
        </authorList>
    </citation>
    <scope>NUCLEOTIDE SEQUENCE [LARGE SCALE GENOMIC DNA]</scope>
    <source>
        <strain evidence="5">ATCC 49129</strain>
    </source>
</reference>
<dbReference type="EMBL" id="CP016022">
    <property type="protein sequence ID" value="ANJ71763.1"/>
    <property type="molecule type" value="Genomic_DNA"/>
</dbReference>
<sequence>MVSATLFFCLIFQFPEEGYDALKNGLFIAIFYSNIFLARKTGYFDATADQLPFLHTWSLSVEEQFYLAFPLLLLLLRRAKPGILLAVTSALFLGSLAYSQYAVSHVLPRAYFELQTRGFEFLIGALLALLPLQAAAAQYRLRYDAILVLGLAIVAACTAMYTPATPMPGLYALVPCLGAALVIASGDQARFLTSALSNPVMVYLGKLSYALYLWHWPIFFGLRKFHLTSNAWTCVGLLLCVAIAIPTHHLVEQRIRNAKWSTRKSLLLLFLAPAAVLGTLALASKWTNHFVALYPSALRQSFDQTGRSIFDGDRAQRCWNKVEVTPAADCSVGNLQAATRAIFWGDSHAYQLISFMDTLGKDYGLSIHDVAHTMCPPIADGPARAGNPTYQNHREGCLLHDRLVMEHILARADIGVVIMSAAWTNYINLDTGDRPQPTLHGFMPGDHYVEDTVARLRAAGKRVVLVDDVPVAPPELENCASNRLYGIRPQNENCTYPATLARTAHRPTEALFGRLKKAFSDIPIIHTYDVPCDAEHCYTEISGVDLYKHNDVGHLGLGGSNIYYRAYQAKHPGELASIFCSAEAACASLPLNKR</sequence>
<dbReference type="GO" id="GO:0009103">
    <property type="term" value="P:lipopolysaccharide biosynthetic process"/>
    <property type="evidence" value="ECO:0007669"/>
    <property type="project" value="TreeGrafter"/>
</dbReference>
<feature type="transmembrane region" description="Helical" evidence="1">
    <location>
        <begin position="57"/>
        <end position="76"/>
    </location>
</feature>
<dbReference type="InterPro" id="IPR050879">
    <property type="entry name" value="Acyltransferase_3"/>
</dbReference>
<evidence type="ECO:0000259" key="3">
    <source>
        <dbReference type="Pfam" id="PF19040"/>
    </source>
</evidence>
<accession>A0A191ZUJ3</accession>
<dbReference type="GO" id="GO:0016747">
    <property type="term" value="F:acyltransferase activity, transferring groups other than amino-acyl groups"/>
    <property type="evidence" value="ECO:0007669"/>
    <property type="project" value="InterPro"/>
</dbReference>
<evidence type="ECO:0000259" key="2">
    <source>
        <dbReference type="Pfam" id="PF01757"/>
    </source>
</evidence>
<dbReference type="InterPro" id="IPR002656">
    <property type="entry name" value="Acyl_transf_3_dom"/>
</dbReference>
<keyword evidence="1" id="KW-1133">Transmembrane helix</keyword>
<proteinExistence type="predicted"/>
<feature type="transmembrane region" description="Helical" evidence="1">
    <location>
        <begin position="170"/>
        <end position="188"/>
    </location>
</feature>
<evidence type="ECO:0000313" key="4">
    <source>
        <dbReference type="EMBL" id="ANJ71763.1"/>
    </source>
</evidence>
<evidence type="ECO:0008006" key="6">
    <source>
        <dbReference type="Google" id="ProtNLM"/>
    </source>
</evidence>
<gene>
    <name evidence="4" type="ORF">A9Y76_04425</name>
</gene>
<feature type="domain" description="Acyltransferase 3" evidence="2">
    <location>
        <begin position="28"/>
        <end position="246"/>
    </location>
</feature>
<dbReference type="InterPro" id="IPR043968">
    <property type="entry name" value="SGNH"/>
</dbReference>